<name>A0A1I2B7X1_9BACL</name>
<keyword evidence="4" id="KW-0812">Transmembrane</keyword>
<feature type="transmembrane region" description="Helical" evidence="4">
    <location>
        <begin position="251"/>
        <end position="271"/>
    </location>
</feature>
<dbReference type="STRING" id="1045775.SAMN05216378_3376"/>
<sequence length="512" mass="57977">MVKNTFTYNAIRGNDMADNQKTEPRDMTQFLKQLKQSSDFKTIQLSIGDKQLSISYFKTLIDEKLLQSHVILPLQERALDLDFRQLEDLKTWIPIEDIEMTGQVESIQAKLLKGCAVATLDKEFCKYALIELASIEGLRKNNDTENEFSVVGPKVGFVESIDTNIGLLRAQINIPTLVVKEILVGTTSKTRVAIIYIDGVTNKRNVKTVEQRLEQIDYDVIFDTSQLDQFISDNSLTPFPLFLSTERRDRVVYALITGQVAVVSDGSPYFITGPSTLFDFFLSPEDYYLPWILGSFFRMIRIFGVIFSLFATSMYIAITTFHYEVIPRDLLEPLIFSRRNVPFPPLLEVLFLEITIEFLREAGARLPTKIGQTLGIVGGIVIGQATVLAGLTSNILVIIVAFSALASFATPIYKMSNAIRFLRFPMIFASSIWGALGLFIGIGFLLVHLTRLTSLGMPYLVPIHPLRVRDLKDSFIRPSYQFTNKRPSYLRPDSSVKYKPGKVKRKNDLDRE</sequence>
<reference evidence="6" key="1">
    <citation type="submission" date="2016-10" db="EMBL/GenBank/DDBJ databases">
        <authorList>
            <person name="Varghese N."/>
            <person name="Submissions S."/>
        </authorList>
    </citation>
    <scope>NUCLEOTIDE SEQUENCE [LARGE SCALE GENOMIC DNA]</scope>
    <source>
        <strain evidence="6">CGMCC 1.10784</strain>
    </source>
</reference>
<dbReference type="GO" id="GO:0016020">
    <property type="term" value="C:membrane"/>
    <property type="evidence" value="ECO:0007669"/>
    <property type="project" value="InterPro"/>
</dbReference>
<evidence type="ECO:0000256" key="2">
    <source>
        <dbReference type="ARBA" id="ARBA00023136"/>
    </source>
</evidence>
<dbReference type="EMBL" id="FOMT01000003">
    <property type="protein sequence ID" value="SFE51250.1"/>
    <property type="molecule type" value="Genomic_DNA"/>
</dbReference>
<organism evidence="5 6">
    <name type="scientific">Paenibacillus catalpae</name>
    <dbReference type="NCBI Taxonomy" id="1045775"/>
    <lineage>
        <taxon>Bacteria</taxon>
        <taxon>Bacillati</taxon>
        <taxon>Bacillota</taxon>
        <taxon>Bacilli</taxon>
        <taxon>Bacillales</taxon>
        <taxon>Paenibacillaceae</taxon>
        <taxon>Paenibacillus</taxon>
    </lineage>
</organism>
<proteinExistence type="inferred from homology"/>
<dbReference type="AlphaFoldDB" id="A0A1I2B7X1"/>
<dbReference type="Proteomes" id="UP000198855">
    <property type="component" value="Unassembled WGS sequence"/>
</dbReference>
<comment type="similarity">
    <text evidence="1">Belongs to the GerABKA family.</text>
</comment>
<feature type="transmembrane region" description="Helical" evidence="4">
    <location>
        <begin position="425"/>
        <end position="449"/>
    </location>
</feature>
<dbReference type="Pfam" id="PF03323">
    <property type="entry name" value="GerA"/>
    <property type="match status" value="1"/>
</dbReference>
<evidence type="ECO:0000313" key="6">
    <source>
        <dbReference type="Proteomes" id="UP000198855"/>
    </source>
</evidence>
<gene>
    <name evidence="5" type="ORF">SAMN05216378_3376</name>
</gene>
<keyword evidence="4" id="KW-1133">Transmembrane helix</keyword>
<evidence type="ECO:0000256" key="4">
    <source>
        <dbReference type="SAM" id="Phobius"/>
    </source>
</evidence>
<keyword evidence="6" id="KW-1185">Reference proteome</keyword>
<keyword evidence="2 4" id="KW-0472">Membrane</keyword>
<dbReference type="PANTHER" id="PTHR22550:SF5">
    <property type="entry name" value="LEUCINE ZIPPER PROTEIN 4"/>
    <property type="match status" value="1"/>
</dbReference>
<evidence type="ECO:0000256" key="1">
    <source>
        <dbReference type="ARBA" id="ARBA00005278"/>
    </source>
</evidence>
<dbReference type="PANTHER" id="PTHR22550">
    <property type="entry name" value="SPORE GERMINATION PROTEIN"/>
    <property type="match status" value="1"/>
</dbReference>
<dbReference type="InterPro" id="IPR050768">
    <property type="entry name" value="UPF0353/GerABKA_families"/>
</dbReference>
<feature type="transmembrane region" description="Helical" evidence="4">
    <location>
        <begin position="291"/>
        <end position="318"/>
    </location>
</feature>
<dbReference type="GO" id="GO:0009847">
    <property type="term" value="P:spore germination"/>
    <property type="evidence" value="ECO:0007669"/>
    <property type="project" value="InterPro"/>
</dbReference>
<dbReference type="InterPro" id="IPR004995">
    <property type="entry name" value="Spore_Ger"/>
</dbReference>
<feature type="region of interest" description="Disordered" evidence="3">
    <location>
        <begin position="491"/>
        <end position="512"/>
    </location>
</feature>
<dbReference type="PIRSF" id="PIRSF005690">
    <property type="entry name" value="GerBA"/>
    <property type="match status" value="1"/>
</dbReference>
<evidence type="ECO:0000256" key="3">
    <source>
        <dbReference type="SAM" id="MobiDB-lite"/>
    </source>
</evidence>
<evidence type="ECO:0000313" key="5">
    <source>
        <dbReference type="EMBL" id="SFE51250.1"/>
    </source>
</evidence>
<accession>A0A1I2B7X1</accession>
<protein>
    <submittedName>
        <fullName evidence="5">GerA spore germination protein</fullName>
    </submittedName>
</protein>
<feature type="transmembrane region" description="Helical" evidence="4">
    <location>
        <begin position="395"/>
        <end position="413"/>
    </location>
</feature>